<comment type="caution">
    <text evidence="1">The sequence shown here is derived from an EMBL/GenBank/DDBJ whole genome shotgun (WGS) entry which is preliminary data.</text>
</comment>
<dbReference type="InterPro" id="IPR015915">
    <property type="entry name" value="Kelch-typ_b-propeller"/>
</dbReference>
<dbReference type="PANTHER" id="PTHR45632:SF24">
    <property type="entry name" value="GALACTOSE OXIDASE"/>
    <property type="match status" value="1"/>
</dbReference>
<dbReference type="SMART" id="SM00612">
    <property type="entry name" value="Kelch"/>
    <property type="match status" value="4"/>
</dbReference>
<evidence type="ECO:0000313" key="2">
    <source>
        <dbReference type="Proteomes" id="UP000818603"/>
    </source>
</evidence>
<dbReference type="InterPro" id="IPR006652">
    <property type="entry name" value="Kelch_1"/>
</dbReference>
<dbReference type="Gene3D" id="2.120.10.80">
    <property type="entry name" value="Kelch-type beta propeller"/>
    <property type="match status" value="2"/>
</dbReference>
<dbReference type="SUPFAM" id="SSF117281">
    <property type="entry name" value="Kelch motif"/>
    <property type="match status" value="2"/>
</dbReference>
<dbReference type="EMBL" id="VCJR02000002">
    <property type="protein sequence ID" value="NHK28876.1"/>
    <property type="molecule type" value="Genomic_DNA"/>
</dbReference>
<dbReference type="RefSeq" id="WP_155141228.1">
    <property type="nucleotide sequence ID" value="NZ_BMGZ01000002.1"/>
</dbReference>
<dbReference type="PROSITE" id="PS51318">
    <property type="entry name" value="TAT"/>
    <property type="match status" value="1"/>
</dbReference>
<sequence length="348" mass="36332">MADDRSMPTRRAMLAGTGAVIAMGSIARAQEGQPLPPPWRAVTPLPLAVQEIYPAVHQGRIHLAGGIMAEGGEIIGATARHVSWQPGEESWRAEAPLPSARHHPNLVSAGGRLMSLGGFLTRTGGLDWTITAETLAFDAENESWTEGPPAPEAHGETVCVTVGSHVHVIGGRAPRGDSNLTWNDHTDSDRHLVLDAKSGRWERAAPAPTKRNSAAGALLDGAVHVVGGRTVEGGNVRVHEVWDTAEDRWRTAAPMPEVPHGGQGGLAAAVIGGKLVAMGGEYFTDGGGVYPNVWIYDPSTDEWQAGPSMLTPRHGLGGVSIGQTLYAIGGAVQAGGNSTSTLVEALTL</sequence>
<organism evidence="1 2">
    <name type="scientific">Aquisalinus luteolus</name>
    <dbReference type="NCBI Taxonomy" id="1566827"/>
    <lineage>
        <taxon>Bacteria</taxon>
        <taxon>Pseudomonadati</taxon>
        <taxon>Pseudomonadota</taxon>
        <taxon>Alphaproteobacteria</taxon>
        <taxon>Parvularculales</taxon>
        <taxon>Parvularculaceae</taxon>
        <taxon>Aquisalinus</taxon>
    </lineage>
</organism>
<accession>A0ABX0HMU8</accession>
<keyword evidence="2" id="KW-1185">Reference proteome</keyword>
<dbReference type="Pfam" id="PF24681">
    <property type="entry name" value="Kelch_KLHDC2_KLHL20_DRC7"/>
    <property type="match status" value="1"/>
</dbReference>
<proteinExistence type="predicted"/>
<dbReference type="InterPro" id="IPR006311">
    <property type="entry name" value="TAT_signal"/>
</dbReference>
<evidence type="ECO:0000313" key="1">
    <source>
        <dbReference type="EMBL" id="NHK28876.1"/>
    </source>
</evidence>
<name>A0ABX0HMU8_9PROT</name>
<reference evidence="1 2" key="1">
    <citation type="submission" date="2020-02" db="EMBL/GenBank/DDBJ databases">
        <title>Genome sequence of Parvularcula flava strain NH6-79.</title>
        <authorList>
            <person name="Abdul Karim M.H."/>
            <person name="Lam M.Q."/>
            <person name="Chen S.J."/>
            <person name="Yahya A."/>
            <person name="Shahir S."/>
            <person name="Shamsir M.S."/>
            <person name="Chong C.S."/>
        </authorList>
    </citation>
    <scope>NUCLEOTIDE SEQUENCE [LARGE SCALE GENOMIC DNA]</scope>
    <source>
        <strain evidence="1 2">NH6-79</strain>
    </source>
</reference>
<dbReference type="PANTHER" id="PTHR45632">
    <property type="entry name" value="LD33804P"/>
    <property type="match status" value="1"/>
</dbReference>
<dbReference type="Proteomes" id="UP000818603">
    <property type="component" value="Unassembled WGS sequence"/>
</dbReference>
<protein>
    <submittedName>
        <fullName evidence="1">Galactose oxidase</fullName>
    </submittedName>
</protein>
<gene>
    <name evidence="1" type="ORF">FF098_013220</name>
</gene>